<reference evidence="1" key="1">
    <citation type="journal article" date="2014" name="Front. Microbiol.">
        <title>High frequency of phylogenetically diverse reductive dehalogenase-homologous genes in deep subseafloor sedimentary metagenomes.</title>
        <authorList>
            <person name="Kawai M."/>
            <person name="Futagami T."/>
            <person name="Toyoda A."/>
            <person name="Takaki Y."/>
            <person name="Nishi S."/>
            <person name="Hori S."/>
            <person name="Arai W."/>
            <person name="Tsubouchi T."/>
            <person name="Morono Y."/>
            <person name="Uchiyama I."/>
            <person name="Ito T."/>
            <person name="Fujiyama A."/>
            <person name="Inagaki F."/>
            <person name="Takami H."/>
        </authorList>
    </citation>
    <scope>NUCLEOTIDE SEQUENCE</scope>
    <source>
        <strain evidence="1">Expedition CK06-06</strain>
    </source>
</reference>
<accession>X1LC14</accession>
<dbReference type="Gene3D" id="3.20.20.410">
    <property type="entry name" value="Protein of unknown function UPF0759"/>
    <property type="match status" value="1"/>
</dbReference>
<dbReference type="Pfam" id="PF01904">
    <property type="entry name" value="DUF72"/>
    <property type="match status" value="1"/>
</dbReference>
<evidence type="ECO:0008006" key="2">
    <source>
        <dbReference type="Google" id="ProtNLM"/>
    </source>
</evidence>
<dbReference type="EMBL" id="BARV01006752">
    <property type="protein sequence ID" value="GAI16628.1"/>
    <property type="molecule type" value="Genomic_DNA"/>
</dbReference>
<comment type="caution">
    <text evidence="1">The sequence shown here is derived from an EMBL/GenBank/DDBJ whole genome shotgun (WGS) entry which is preliminary data.</text>
</comment>
<dbReference type="InterPro" id="IPR002763">
    <property type="entry name" value="DUF72"/>
</dbReference>
<proteinExistence type="predicted"/>
<name>X1LC14_9ZZZZ</name>
<sequence>MPKKEWLLYYAREFNACEINATYYTIPKPEIMESMARKTGDDFLFAVKANRQMTHERENNEEVFKVFREMLAPLIDLGKMGCVLAQFPNSFRFNDQNRGYVETFREWMGDLPVVIEFRNAGWLREDVFGWLRRYELGFCCVDEPPLPNLLPPIAEATSKIAYVRFHGRNKEKWWQHEHAYQRYDYSYSPEELEEWLPKIRYLDQTAERTFVFANNHWRGQAVSTIRQLRMMLD</sequence>
<dbReference type="PANTHER" id="PTHR30348">
    <property type="entry name" value="UNCHARACTERIZED PROTEIN YECE"/>
    <property type="match status" value="1"/>
</dbReference>
<dbReference type="SUPFAM" id="SSF117396">
    <property type="entry name" value="TM1631-like"/>
    <property type="match status" value="1"/>
</dbReference>
<protein>
    <recommendedName>
        <fullName evidence="2">DUF72 domain-containing protein</fullName>
    </recommendedName>
</protein>
<dbReference type="AlphaFoldDB" id="X1LC14"/>
<dbReference type="InterPro" id="IPR036520">
    <property type="entry name" value="UPF0759_sf"/>
</dbReference>
<organism evidence="1">
    <name type="scientific">marine sediment metagenome</name>
    <dbReference type="NCBI Taxonomy" id="412755"/>
    <lineage>
        <taxon>unclassified sequences</taxon>
        <taxon>metagenomes</taxon>
        <taxon>ecological metagenomes</taxon>
    </lineage>
</organism>
<gene>
    <name evidence="1" type="ORF">S06H3_13838</name>
</gene>
<evidence type="ECO:0000313" key="1">
    <source>
        <dbReference type="EMBL" id="GAI16628.1"/>
    </source>
</evidence>
<dbReference type="PANTHER" id="PTHR30348:SF13">
    <property type="entry name" value="UPF0759 PROTEIN YUNF"/>
    <property type="match status" value="1"/>
</dbReference>